<feature type="compositionally biased region" description="Basic and acidic residues" evidence="1">
    <location>
        <begin position="14"/>
        <end position="24"/>
    </location>
</feature>
<sequence>MSDLASVTYPSPCVDDHGLDEKLPSSRPEPASNDCASPSSPASSASLGILDTLPLEILDHVLAEVDLRTVLAVRHVNRRARDLVDFSPTYRAVARFAENALCGALNIGCAPWVTCGALCDALCTPTCECCGDFAGYIYLLGCARVCFLCFTRERRYQPLRPSLARRKFGLDSQLVKALPSMRALPGVYTRYERKLHRVVLVDYESARLAGIARHGSEAAMRAYVEGDEAAGPQTRSTRLTASDTAHARRPKLEDPIDHGVGNPLRFAAVCRVPWLDKQTQRAEWGFHCLGCKYETRLPLHFRRKFTRASFEKHIEQCGKIVDGRHRPEVPATTTP</sequence>
<evidence type="ECO:0000313" key="4">
    <source>
        <dbReference type="Proteomes" id="UP001163105"/>
    </source>
</evidence>
<dbReference type="Pfam" id="PF00646">
    <property type="entry name" value="F-box"/>
    <property type="match status" value="1"/>
</dbReference>
<dbReference type="InterPro" id="IPR001810">
    <property type="entry name" value="F-box_dom"/>
</dbReference>
<organism evidence="3 4">
    <name type="scientific">Purpureocillium lavendulum</name>
    <dbReference type="NCBI Taxonomy" id="1247861"/>
    <lineage>
        <taxon>Eukaryota</taxon>
        <taxon>Fungi</taxon>
        <taxon>Dikarya</taxon>
        <taxon>Ascomycota</taxon>
        <taxon>Pezizomycotina</taxon>
        <taxon>Sordariomycetes</taxon>
        <taxon>Hypocreomycetidae</taxon>
        <taxon>Hypocreales</taxon>
        <taxon>Ophiocordycipitaceae</taxon>
        <taxon>Purpureocillium</taxon>
    </lineage>
</organism>
<evidence type="ECO:0000256" key="1">
    <source>
        <dbReference type="SAM" id="MobiDB-lite"/>
    </source>
</evidence>
<dbReference type="SUPFAM" id="SSF81383">
    <property type="entry name" value="F-box domain"/>
    <property type="match status" value="1"/>
</dbReference>
<evidence type="ECO:0000313" key="3">
    <source>
        <dbReference type="EMBL" id="KAJ6441513.1"/>
    </source>
</evidence>
<feature type="domain" description="F-box" evidence="2">
    <location>
        <begin position="47"/>
        <end position="93"/>
    </location>
</feature>
<name>A0AB34FRQ6_9HYPO</name>
<dbReference type="AlphaFoldDB" id="A0AB34FRQ6"/>
<feature type="compositionally biased region" description="Polar residues" evidence="1">
    <location>
        <begin position="233"/>
        <end position="243"/>
    </location>
</feature>
<proteinExistence type="predicted"/>
<dbReference type="SMART" id="SM00256">
    <property type="entry name" value="FBOX"/>
    <property type="match status" value="1"/>
</dbReference>
<protein>
    <submittedName>
        <fullName evidence="3">F-box domain-containing protein</fullName>
    </submittedName>
</protein>
<dbReference type="PROSITE" id="PS50181">
    <property type="entry name" value="FBOX"/>
    <property type="match status" value="1"/>
</dbReference>
<dbReference type="InterPro" id="IPR036047">
    <property type="entry name" value="F-box-like_dom_sf"/>
</dbReference>
<feature type="region of interest" description="Disordered" evidence="1">
    <location>
        <begin position="227"/>
        <end position="247"/>
    </location>
</feature>
<comment type="caution">
    <text evidence="3">The sequence shown here is derived from an EMBL/GenBank/DDBJ whole genome shotgun (WGS) entry which is preliminary data.</text>
</comment>
<keyword evidence="4" id="KW-1185">Reference proteome</keyword>
<dbReference type="EMBL" id="JAQHRD010000004">
    <property type="protein sequence ID" value="KAJ6441513.1"/>
    <property type="molecule type" value="Genomic_DNA"/>
</dbReference>
<accession>A0AB34FRQ6</accession>
<evidence type="ECO:0000259" key="2">
    <source>
        <dbReference type="PROSITE" id="PS50181"/>
    </source>
</evidence>
<dbReference type="Proteomes" id="UP001163105">
    <property type="component" value="Unassembled WGS sequence"/>
</dbReference>
<feature type="region of interest" description="Disordered" evidence="1">
    <location>
        <begin position="1"/>
        <end position="40"/>
    </location>
</feature>
<reference evidence="3" key="1">
    <citation type="submission" date="2023-01" db="EMBL/GenBank/DDBJ databases">
        <title>The growth and conidiation of Purpureocillium lavendulum are regulated by nitrogen source and histone H3K14 acetylation.</title>
        <authorList>
            <person name="Tang P."/>
            <person name="Han J."/>
            <person name="Zhang C."/>
            <person name="Tang P."/>
            <person name="Qi F."/>
            <person name="Zhang K."/>
            <person name="Liang L."/>
        </authorList>
    </citation>
    <scope>NUCLEOTIDE SEQUENCE</scope>
    <source>
        <strain evidence="3">YMF1.00683</strain>
    </source>
</reference>
<gene>
    <name evidence="3" type="ORF">O9K51_05064</name>
</gene>